<reference evidence="6" key="1">
    <citation type="submission" date="2022-02" db="EMBL/GenBank/DDBJ databases">
        <title>Atlantic sturgeon de novo genome assembly.</title>
        <authorList>
            <person name="Stock M."/>
            <person name="Klopp C."/>
            <person name="Guiguen Y."/>
            <person name="Cabau C."/>
            <person name="Parinello H."/>
            <person name="Santidrian Yebra-Pimentel E."/>
            <person name="Kuhl H."/>
            <person name="Dirks R.P."/>
            <person name="Guessner J."/>
            <person name="Wuertz S."/>
            <person name="Du K."/>
            <person name="Schartl M."/>
        </authorList>
    </citation>
    <scope>NUCLEOTIDE SEQUENCE</scope>
    <source>
        <strain evidence="6">STURGEONOMICS-FGT-2020</strain>
        <tissue evidence="6">Whole blood</tissue>
    </source>
</reference>
<comment type="caution">
    <text evidence="6">The sequence shown here is derived from an EMBL/GenBank/DDBJ whole genome shotgun (WGS) entry which is preliminary data.</text>
</comment>
<evidence type="ECO:0000313" key="6">
    <source>
        <dbReference type="EMBL" id="KAK1158738.1"/>
    </source>
</evidence>
<feature type="domain" description="BAAT/Acyl-CoA thioester hydrolase C-terminal" evidence="5">
    <location>
        <begin position="245"/>
        <end position="454"/>
    </location>
</feature>
<name>A0AAD8CW97_ACIOX</name>
<keyword evidence="7" id="KW-1185">Reference proteome</keyword>
<dbReference type="InterPro" id="IPR006862">
    <property type="entry name" value="Thio_Ohase/aa_AcTrfase"/>
</dbReference>
<dbReference type="InterPro" id="IPR016662">
    <property type="entry name" value="Acyl-CoA_thioEstase_long-chain"/>
</dbReference>
<dbReference type="Gene3D" id="3.40.50.1820">
    <property type="entry name" value="alpha/beta hydrolase"/>
    <property type="match status" value="1"/>
</dbReference>
<dbReference type="GO" id="GO:0006637">
    <property type="term" value="P:acyl-CoA metabolic process"/>
    <property type="evidence" value="ECO:0007669"/>
    <property type="project" value="InterPro"/>
</dbReference>
<dbReference type="Proteomes" id="UP001230051">
    <property type="component" value="Unassembled WGS sequence"/>
</dbReference>
<dbReference type="InterPro" id="IPR042490">
    <property type="entry name" value="Thio_Ohase/BAAT_N"/>
</dbReference>
<evidence type="ECO:0000259" key="4">
    <source>
        <dbReference type="Pfam" id="PF04775"/>
    </source>
</evidence>
<comment type="similarity">
    <text evidence="1">Belongs to the C/M/P thioester hydrolase family.</text>
</comment>
<evidence type="ECO:0000256" key="2">
    <source>
        <dbReference type="ARBA" id="ARBA00022832"/>
    </source>
</evidence>
<keyword evidence="2" id="KW-0443">Lipid metabolism</keyword>
<dbReference type="EMBL" id="JAGXEW010000023">
    <property type="protein sequence ID" value="KAK1158738.1"/>
    <property type="molecule type" value="Genomic_DNA"/>
</dbReference>
<dbReference type="PANTHER" id="PTHR10824">
    <property type="entry name" value="ACYL-COENZYME A THIOESTERASE-RELATED"/>
    <property type="match status" value="1"/>
</dbReference>
<dbReference type="FunFam" id="3.40.50.1820:FF:000024">
    <property type="entry name" value="acyl-coenzyme A thioesterase 4"/>
    <property type="match status" value="1"/>
</dbReference>
<organism evidence="6 7">
    <name type="scientific">Acipenser oxyrinchus oxyrinchus</name>
    <dbReference type="NCBI Taxonomy" id="40147"/>
    <lineage>
        <taxon>Eukaryota</taxon>
        <taxon>Metazoa</taxon>
        <taxon>Chordata</taxon>
        <taxon>Craniata</taxon>
        <taxon>Vertebrata</taxon>
        <taxon>Euteleostomi</taxon>
        <taxon>Actinopterygii</taxon>
        <taxon>Chondrostei</taxon>
        <taxon>Acipenseriformes</taxon>
        <taxon>Acipenseridae</taxon>
        <taxon>Acipenser</taxon>
    </lineage>
</organism>
<dbReference type="InterPro" id="IPR014940">
    <property type="entry name" value="BAAT_C"/>
</dbReference>
<dbReference type="Gene3D" id="2.60.40.2240">
    <property type="entry name" value="Acyl-CoA thioester hydrolase/BAAT N-terminal domain"/>
    <property type="match status" value="1"/>
</dbReference>
<feature type="active site" description="Charge relay system" evidence="3">
    <location>
        <position position="370"/>
    </location>
</feature>
<evidence type="ECO:0000313" key="7">
    <source>
        <dbReference type="Proteomes" id="UP001230051"/>
    </source>
</evidence>
<dbReference type="PANTHER" id="PTHR10824:SF38">
    <property type="entry name" value="ACOT1 THIOESTERASE"/>
    <property type="match status" value="1"/>
</dbReference>
<dbReference type="SUPFAM" id="SSF53474">
    <property type="entry name" value="alpha/beta-Hydrolases"/>
    <property type="match status" value="1"/>
</dbReference>
<dbReference type="Pfam" id="PF04775">
    <property type="entry name" value="Bile_Hydr_Trans"/>
    <property type="match status" value="1"/>
</dbReference>
<keyword evidence="2" id="KW-0276">Fatty acid metabolism</keyword>
<feature type="domain" description="Acyl-CoA thioester hydrolase/bile acid-CoA amino acid N-acetyltransferase" evidence="4">
    <location>
        <begin position="53"/>
        <end position="182"/>
    </location>
</feature>
<evidence type="ECO:0000259" key="5">
    <source>
        <dbReference type="Pfam" id="PF08840"/>
    </source>
</evidence>
<dbReference type="FunFam" id="2.60.40.2240:FF:000001">
    <property type="entry name" value="acyl-coenzyme A thioesterase 4"/>
    <property type="match status" value="1"/>
</dbReference>
<sequence length="463" mass="50216">MRLFSSLKPGLAVRKPAAFYFSWVWRRFVSAGSGLKMSRVNLRVEPDSKCLFDRPVTVKVDGLAPRQLVTLRATLTDEKGDIFSSSARYQSDGKGRLDLSESPALGGDYSGVQPMGFLWALKPQSPWKRLMKRDVTTPYKVDIEVRSGGEAVGMDTPGPLLASCAHERGFIGQGVRRVPVREGRIRATLFLPPGEGPFPGLVDLGGTAGGLLEYRSSLLAGHGFAAMALAYFGFEDLPERMWEFHLEYFEEALRKPLHSGCVRRGGVGVVGISKGADLALSVASFLPGVSAVVSVAGCNANFMTPLQCRGSTLLPGLGMCLERVRVDEALGGVLDLSDCYEDPRDPSLQGCVVPIERASARFLFLVGEDDQNWPSTLYAAEAARRLGAHGRAPPEVMSFPRAGHLLEPPYFPHCRASFHKLVGAPLLWGGQPQPHAAAQEQAWSRVLSFLKESLPGEVAPSRL</sequence>
<evidence type="ECO:0000256" key="1">
    <source>
        <dbReference type="ARBA" id="ARBA00006538"/>
    </source>
</evidence>
<accession>A0AAD8CW97</accession>
<feature type="active site" description="Charge relay system" evidence="3">
    <location>
        <position position="404"/>
    </location>
</feature>
<evidence type="ECO:0000256" key="3">
    <source>
        <dbReference type="PIRSR" id="PIRSR016521-1"/>
    </source>
</evidence>
<dbReference type="AlphaFoldDB" id="A0AAD8CW97"/>
<dbReference type="PIRSF" id="PIRSF016521">
    <property type="entry name" value="Acyl-CoA_hydro"/>
    <property type="match status" value="1"/>
</dbReference>
<dbReference type="Pfam" id="PF08840">
    <property type="entry name" value="BAAT_C"/>
    <property type="match status" value="1"/>
</dbReference>
<gene>
    <name evidence="6" type="primary">ACOT1</name>
    <name evidence="6" type="ORF">AOXY_G22479</name>
</gene>
<dbReference type="GO" id="GO:0047617">
    <property type="term" value="F:fatty acyl-CoA hydrolase activity"/>
    <property type="evidence" value="ECO:0007669"/>
    <property type="project" value="TreeGrafter"/>
</dbReference>
<proteinExistence type="inferred from homology"/>
<protein>
    <submittedName>
        <fullName evidence="6">Acyl-coenzyme A thioesterase 1-like</fullName>
    </submittedName>
</protein>
<dbReference type="GO" id="GO:0006631">
    <property type="term" value="P:fatty acid metabolic process"/>
    <property type="evidence" value="ECO:0007669"/>
    <property type="project" value="UniProtKB-KW"/>
</dbReference>
<feature type="active site" description="Charge relay system" evidence="3">
    <location>
        <position position="273"/>
    </location>
</feature>
<dbReference type="InterPro" id="IPR029058">
    <property type="entry name" value="AB_hydrolase_fold"/>
</dbReference>